<name>A0A518IGN4_9PLAN</name>
<accession>A0A518IGN4</accession>
<keyword evidence="1" id="KW-1133">Transmembrane helix</keyword>
<keyword evidence="1" id="KW-0472">Membrane</keyword>
<reference evidence="2 3" key="1">
    <citation type="submission" date="2019-03" db="EMBL/GenBank/DDBJ databases">
        <title>Deep-cultivation of Planctomycetes and their phenomic and genomic characterization uncovers novel biology.</title>
        <authorList>
            <person name="Wiegand S."/>
            <person name="Jogler M."/>
            <person name="Boedeker C."/>
            <person name="Pinto D."/>
            <person name="Vollmers J."/>
            <person name="Rivas-Marin E."/>
            <person name="Kohn T."/>
            <person name="Peeters S.H."/>
            <person name="Heuer A."/>
            <person name="Rast P."/>
            <person name="Oberbeckmann S."/>
            <person name="Bunk B."/>
            <person name="Jeske O."/>
            <person name="Meyerdierks A."/>
            <person name="Storesund J.E."/>
            <person name="Kallscheuer N."/>
            <person name="Luecker S."/>
            <person name="Lage O.M."/>
            <person name="Pohl T."/>
            <person name="Merkel B.J."/>
            <person name="Hornburger P."/>
            <person name="Mueller R.-W."/>
            <person name="Bruemmer F."/>
            <person name="Labrenz M."/>
            <person name="Spormann A.M."/>
            <person name="Op den Camp H."/>
            <person name="Overmann J."/>
            <person name="Amann R."/>
            <person name="Jetten M.S.M."/>
            <person name="Mascher T."/>
            <person name="Medema M.H."/>
            <person name="Devos D.P."/>
            <person name="Kaster A.-K."/>
            <person name="Ovreas L."/>
            <person name="Rohde M."/>
            <person name="Galperin M.Y."/>
            <person name="Jogler C."/>
        </authorList>
    </citation>
    <scope>NUCLEOTIDE SEQUENCE [LARGE SCALE GENOMIC DNA]</scope>
    <source>
        <strain evidence="2 3">Enr17</strain>
    </source>
</reference>
<keyword evidence="1" id="KW-0812">Transmembrane</keyword>
<keyword evidence="3" id="KW-1185">Reference proteome</keyword>
<dbReference type="Proteomes" id="UP000318313">
    <property type="component" value="Chromosome"/>
</dbReference>
<proteinExistence type="predicted"/>
<evidence type="ECO:0000313" key="2">
    <source>
        <dbReference type="EMBL" id="QDV52246.1"/>
    </source>
</evidence>
<evidence type="ECO:0000256" key="1">
    <source>
        <dbReference type="SAM" id="Phobius"/>
    </source>
</evidence>
<gene>
    <name evidence="2" type="ORF">Enr17x_43060</name>
</gene>
<organism evidence="2 3">
    <name type="scientific">Gimesia fumaroli</name>
    <dbReference type="NCBI Taxonomy" id="2527976"/>
    <lineage>
        <taxon>Bacteria</taxon>
        <taxon>Pseudomonadati</taxon>
        <taxon>Planctomycetota</taxon>
        <taxon>Planctomycetia</taxon>
        <taxon>Planctomycetales</taxon>
        <taxon>Planctomycetaceae</taxon>
        <taxon>Gimesia</taxon>
    </lineage>
</organism>
<dbReference type="EMBL" id="CP037452">
    <property type="protein sequence ID" value="QDV52246.1"/>
    <property type="molecule type" value="Genomic_DNA"/>
</dbReference>
<evidence type="ECO:0000313" key="3">
    <source>
        <dbReference type="Proteomes" id="UP000318313"/>
    </source>
</evidence>
<dbReference type="AlphaFoldDB" id="A0A518IGN4"/>
<protein>
    <submittedName>
        <fullName evidence="2">Uncharacterized protein</fullName>
    </submittedName>
</protein>
<sequence>MSIEKSQPETTTKARPRKRRVLRWLIVFAIAGCFLYLFPVISETYFKCAICGMRHTEQRVIGAGFLISAWERPTPSSDWYQANIEPEHEHVWVRGGYAEGKNCLGVPIAMWQLSSLVTGPYSWLPLSRDKQMIIYQKSPDPQQARAMFLQLAHNEPYGSKAYEKQQETIRKLDEWMKTGMKAPWPFEKFP</sequence>
<feature type="transmembrane region" description="Helical" evidence="1">
    <location>
        <begin position="21"/>
        <end position="41"/>
    </location>
</feature>
<dbReference type="KEGG" id="gfm:Enr17x_43060"/>